<evidence type="ECO:0000313" key="2">
    <source>
        <dbReference type="EMBL" id="MCP8940978.1"/>
    </source>
</evidence>
<gene>
    <name evidence="2" type="ORF">NK718_20835</name>
</gene>
<feature type="transmembrane region" description="Helical" evidence="1">
    <location>
        <begin position="35"/>
        <end position="55"/>
    </location>
</feature>
<evidence type="ECO:0000313" key="3">
    <source>
        <dbReference type="Proteomes" id="UP001205890"/>
    </source>
</evidence>
<name>A0ABT1LIL7_9HYPH</name>
<feature type="transmembrane region" description="Helical" evidence="1">
    <location>
        <begin position="107"/>
        <end position="127"/>
    </location>
</feature>
<feature type="transmembrane region" description="Helical" evidence="1">
    <location>
        <begin position="75"/>
        <end position="98"/>
    </location>
</feature>
<dbReference type="RefSeq" id="WP_254746335.1">
    <property type="nucleotide sequence ID" value="NZ_JANCLU010000032.1"/>
</dbReference>
<dbReference type="Proteomes" id="UP001205890">
    <property type="component" value="Unassembled WGS sequence"/>
</dbReference>
<keyword evidence="3" id="KW-1185">Reference proteome</keyword>
<keyword evidence="1" id="KW-0812">Transmembrane</keyword>
<feature type="transmembrane region" description="Helical" evidence="1">
    <location>
        <begin position="163"/>
        <end position="186"/>
    </location>
</feature>
<evidence type="ECO:0008006" key="4">
    <source>
        <dbReference type="Google" id="ProtNLM"/>
    </source>
</evidence>
<evidence type="ECO:0000256" key="1">
    <source>
        <dbReference type="SAM" id="Phobius"/>
    </source>
</evidence>
<proteinExistence type="predicted"/>
<accession>A0ABT1LIL7</accession>
<dbReference type="EMBL" id="JANCLU010000032">
    <property type="protein sequence ID" value="MCP8940978.1"/>
    <property type="molecule type" value="Genomic_DNA"/>
</dbReference>
<reference evidence="2 3" key="1">
    <citation type="submission" date="2022-07" db="EMBL/GenBank/DDBJ databases">
        <authorList>
            <person name="Li W.-J."/>
            <person name="Deng Q.-Q."/>
        </authorList>
    </citation>
    <scope>NUCLEOTIDE SEQUENCE [LARGE SCALE GENOMIC DNA]</scope>
    <source>
        <strain evidence="2 3">SYSU M60028</strain>
    </source>
</reference>
<protein>
    <recommendedName>
        <fullName evidence="4">Yip1 domain-containing protein</fullName>
    </recommendedName>
</protein>
<sequence>MLLTADEVGRSLAGSLKLMNRDPAGLKAFDVSVEAFWRSFAAILLTAPAFVVSLARDRAELGLPPQDGLFADPWVVALQAGALGLAWVAFPVAMILVARRLGLGRRYAGFVIAYNWSAVLAALIFAVPDALLLVGAATPGLAALFALAFGIIIAHYRWFLARAALGVTSLAACGIVMLDFGLNYAVASVLEAVL</sequence>
<comment type="caution">
    <text evidence="2">The sequence shown here is derived from an EMBL/GenBank/DDBJ whole genome shotgun (WGS) entry which is preliminary data.</text>
</comment>
<organism evidence="2 3">
    <name type="scientific">Alsobacter ponti</name>
    <dbReference type="NCBI Taxonomy" id="2962936"/>
    <lineage>
        <taxon>Bacteria</taxon>
        <taxon>Pseudomonadati</taxon>
        <taxon>Pseudomonadota</taxon>
        <taxon>Alphaproteobacteria</taxon>
        <taxon>Hyphomicrobiales</taxon>
        <taxon>Alsobacteraceae</taxon>
        <taxon>Alsobacter</taxon>
    </lineage>
</organism>
<feature type="transmembrane region" description="Helical" evidence="1">
    <location>
        <begin position="133"/>
        <end position="156"/>
    </location>
</feature>
<keyword evidence="1" id="KW-0472">Membrane</keyword>
<keyword evidence="1" id="KW-1133">Transmembrane helix</keyword>